<dbReference type="OrthoDB" id="5419957at2"/>
<organism evidence="1 2">
    <name type="scientific">Amycolatopsis saalfeldensis</name>
    <dbReference type="NCBI Taxonomy" id="394193"/>
    <lineage>
        <taxon>Bacteria</taxon>
        <taxon>Bacillati</taxon>
        <taxon>Actinomycetota</taxon>
        <taxon>Actinomycetes</taxon>
        <taxon>Pseudonocardiales</taxon>
        <taxon>Pseudonocardiaceae</taxon>
        <taxon>Amycolatopsis</taxon>
    </lineage>
</organism>
<accession>A0A1H8YNB3</accession>
<reference evidence="1 2" key="1">
    <citation type="submission" date="2016-10" db="EMBL/GenBank/DDBJ databases">
        <authorList>
            <person name="de Groot N.N."/>
        </authorList>
    </citation>
    <scope>NUCLEOTIDE SEQUENCE [LARGE SCALE GENOMIC DNA]</scope>
    <source>
        <strain evidence="1 2">DSM 44993</strain>
    </source>
</reference>
<evidence type="ECO:0008006" key="3">
    <source>
        <dbReference type="Google" id="ProtNLM"/>
    </source>
</evidence>
<sequence>MRHDGTFAYVTGELADGTTLPLVCLRYNGSASGWGFASYRASHDDYEDSILPAGLPFGTPQETLDWACGLYLNDTIAWQPRRTDRRDH</sequence>
<dbReference type="Proteomes" id="UP000198582">
    <property type="component" value="Unassembled WGS sequence"/>
</dbReference>
<proteinExistence type="predicted"/>
<dbReference type="AlphaFoldDB" id="A0A1H8YNB3"/>
<dbReference type="EMBL" id="FOEF01000028">
    <property type="protein sequence ID" value="SEP53573.1"/>
    <property type="molecule type" value="Genomic_DNA"/>
</dbReference>
<dbReference type="RefSeq" id="WP_091628331.1">
    <property type="nucleotide sequence ID" value="NZ_FOEF01000028.1"/>
</dbReference>
<dbReference type="STRING" id="394193.SAMN04489732_12862"/>
<evidence type="ECO:0000313" key="1">
    <source>
        <dbReference type="EMBL" id="SEP53573.1"/>
    </source>
</evidence>
<name>A0A1H8YNB3_9PSEU</name>
<keyword evidence="2" id="KW-1185">Reference proteome</keyword>
<protein>
    <recommendedName>
        <fullName evidence="3">Immunity protein Imm1</fullName>
    </recommendedName>
</protein>
<gene>
    <name evidence="1" type="ORF">SAMN04489732_12862</name>
</gene>
<evidence type="ECO:0000313" key="2">
    <source>
        <dbReference type="Proteomes" id="UP000198582"/>
    </source>
</evidence>